<name>A0A645DFX0_9ZZZZ</name>
<proteinExistence type="predicted"/>
<gene>
    <name evidence="1" type="ORF">SDC9_134568</name>
</gene>
<dbReference type="EMBL" id="VSSQ01035282">
    <property type="protein sequence ID" value="MPM87472.1"/>
    <property type="molecule type" value="Genomic_DNA"/>
</dbReference>
<reference evidence="1" key="1">
    <citation type="submission" date="2019-08" db="EMBL/GenBank/DDBJ databases">
        <authorList>
            <person name="Kucharzyk K."/>
            <person name="Murdoch R.W."/>
            <person name="Higgins S."/>
            <person name="Loffler F."/>
        </authorList>
    </citation>
    <scope>NUCLEOTIDE SEQUENCE</scope>
</reference>
<evidence type="ECO:0000313" key="1">
    <source>
        <dbReference type="EMBL" id="MPM87472.1"/>
    </source>
</evidence>
<sequence>MREKLIHLANEKVFIVPGVLPFQSNDEIYVICR</sequence>
<organism evidence="1">
    <name type="scientific">bioreactor metagenome</name>
    <dbReference type="NCBI Taxonomy" id="1076179"/>
    <lineage>
        <taxon>unclassified sequences</taxon>
        <taxon>metagenomes</taxon>
        <taxon>ecological metagenomes</taxon>
    </lineage>
</organism>
<accession>A0A645DFX0</accession>
<comment type="caution">
    <text evidence="1">The sequence shown here is derived from an EMBL/GenBank/DDBJ whole genome shotgun (WGS) entry which is preliminary data.</text>
</comment>
<protein>
    <submittedName>
        <fullName evidence="1">Uncharacterized protein</fullName>
    </submittedName>
</protein>
<dbReference type="AlphaFoldDB" id="A0A645DFX0"/>